<evidence type="ECO:0000313" key="4">
    <source>
        <dbReference type="Proteomes" id="UP000275394"/>
    </source>
</evidence>
<gene>
    <name evidence="3" type="ORF">EDC56_2981</name>
</gene>
<keyword evidence="4" id="KW-1185">Reference proteome</keyword>
<accession>A0A3N2DLX2</accession>
<dbReference type="InterPro" id="IPR013362">
    <property type="entry name" value="Pilus_4_PilV"/>
</dbReference>
<feature type="domain" description="Type IV pilin Tt1218-like" evidence="2">
    <location>
        <begin position="43"/>
        <end position="116"/>
    </location>
</feature>
<dbReference type="AlphaFoldDB" id="A0A3N2DLX2"/>
<dbReference type="EMBL" id="RKHR01000005">
    <property type="protein sequence ID" value="ROS00335.1"/>
    <property type="molecule type" value="Genomic_DNA"/>
</dbReference>
<dbReference type="NCBIfam" id="TIGR02532">
    <property type="entry name" value="IV_pilin_GFxxxE"/>
    <property type="match status" value="1"/>
</dbReference>
<dbReference type="Pfam" id="PF07963">
    <property type="entry name" value="N_methyl"/>
    <property type="match status" value="1"/>
</dbReference>
<protein>
    <submittedName>
        <fullName evidence="3">Type IV pilus modification protein PilV</fullName>
    </submittedName>
</protein>
<dbReference type="Proteomes" id="UP000275394">
    <property type="component" value="Unassembled WGS sequence"/>
</dbReference>
<reference evidence="3 4" key="1">
    <citation type="submission" date="2018-11" db="EMBL/GenBank/DDBJ databases">
        <title>Genomic Encyclopedia of Type Strains, Phase IV (KMG-IV): sequencing the most valuable type-strain genomes for metagenomic binning, comparative biology and taxonomic classification.</title>
        <authorList>
            <person name="Goeker M."/>
        </authorList>
    </citation>
    <scope>NUCLEOTIDE SEQUENCE [LARGE SCALE GENOMIC DNA]</scope>
    <source>
        <strain evidence="3 4">DSM 100316</strain>
    </source>
</reference>
<dbReference type="InterPro" id="IPR012902">
    <property type="entry name" value="N_methyl_site"/>
</dbReference>
<name>A0A3N2DLX2_9GAMM</name>
<dbReference type="PROSITE" id="PS00409">
    <property type="entry name" value="PROKAR_NTER_METHYL"/>
    <property type="match status" value="1"/>
</dbReference>
<dbReference type="Pfam" id="PF22150">
    <property type="entry name" value="Tt1218-like"/>
    <property type="match status" value="1"/>
</dbReference>
<dbReference type="OrthoDB" id="5741561at2"/>
<feature type="transmembrane region" description="Helical" evidence="1">
    <location>
        <begin position="12"/>
        <end position="32"/>
    </location>
</feature>
<comment type="caution">
    <text evidence="3">The sequence shown here is derived from an EMBL/GenBank/DDBJ whole genome shotgun (WGS) entry which is preliminary data.</text>
</comment>
<keyword evidence="1" id="KW-1133">Transmembrane helix</keyword>
<evidence type="ECO:0000259" key="2">
    <source>
        <dbReference type="Pfam" id="PF22150"/>
    </source>
</evidence>
<proteinExistence type="predicted"/>
<dbReference type="NCBIfam" id="TIGR02523">
    <property type="entry name" value="type_IV_pilV"/>
    <property type="match status" value="1"/>
</dbReference>
<organism evidence="3 4">
    <name type="scientific">Sinobacterium caligoides</name>
    <dbReference type="NCBI Taxonomy" id="933926"/>
    <lineage>
        <taxon>Bacteria</taxon>
        <taxon>Pseudomonadati</taxon>
        <taxon>Pseudomonadota</taxon>
        <taxon>Gammaproteobacteria</taxon>
        <taxon>Cellvibrionales</taxon>
        <taxon>Spongiibacteraceae</taxon>
        <taxon>Sinobacterium</taxon>
    </lineage>
</organism>
<keyword evidence="1" id="KW-0812">Transmembrane</keyword>
<keyword evidence="1" id="KW-0472">Membrane</keyword>
<dbReference type="RefSeq" id="WP_123713295.1">
    <property type="nucleotide sequence ID" value="NZ_RKHR01000005.1"/>
</dbReference>
<dbReference type="InterPro" id="IPR054402">
    <property type="entry name" value="Tt1218-like_dom"/>
</dbReference>
<sequence>MLLNNIVYRHGFTLIELLVAVFIFSIGLLGIATMHSLSLKEELDNSQRSQAVMMMQEITSRMRANTKGAYATDYKTAADTLDCAVQPAMMCSDYSLAAVGDGVNCTAAQLATYDLWELACGNKVPGVKSGSASHMLDQTLSIDCAAVEGSCPAGTAHTITINWRSKASEAVDQQAGQVQTLTQTVIM</sequence>
<evidence type="ECO:0000313" key="3">
    <source>
        <dbReference type="EMBL" id="ROS00335.1"/>
    </source>
</evidence>
<evidence type="ECO:0000256" key="1">
    <source>
        <dbReference type="SAM" id="Phobius"/>
    </source>
</evidence>